<evidence type="ECO:0000256" key="3">
    <source>
        <dbReference type="ARBA" id="ARBA00023172"/>
    </source>
</evidence>
<evidence type="ECO:0000313" key="6">
    <source>
        <dbReference type="EMBL" id="SFK54620.1"/>
    </source>
</evidence>
<dbReference type="AlphaFoldDB" id="A0A1I4AEK9"/>
<protein>
    <submittedName>
        <fullName evidence="6">Phage integrase family protein</fullName>
    </submittedName>
</protein>
<feature type="domain" description="Tyr recombinase" evidence="5">
    <location>
        <begin position="171"/>
        <end position="398"/>
    </location>
</feature>
<dbReference type="InterPro" id="IPR010998">
    <property type="entry name" value="Integrase_recombinase_N"/>
</dbReference>
<dbReference type="PROSITE" id="PS51898">
    <property type="entry name" value="TYR_RECOMBINASE"/>
    <property type="match status" value="1"/>
</dbReference>
<proteinExistence type="predicted"/>
<dbReference type="InterPro" id="IPR002104">
    <property type="entry name" value="Integrase_catalytic"/>
</dbReference>
<dbReference type="CDD" id="cd00796">
    <property type="entry name" value="INT_Rci_Hp1_C"/>
    <property type="match status" value="1"/>
</dbReference>
<keyword evidence="1" id="KW-0229">DNA integration</keyword>
<evidence type="ECO:0000256" key="2">
    <source>
        <dbReference type="ARBA" id="ARBA00023125"/>
    </source>
</evidence>
<dbReference type="Proteomes" id="UP000323300">
    <property type="component" value="Unassembled WGS sequence"/>
</dbReference>
<evidence type="ECO:0000259" key="5">
    <source>
        <dbReference type="PROSITE" id="PS51898"/>
    </source>
</evidence>
<feature type="region of interest" description="Disordered" evidence="4">
    <location>
        <begin position="416"/>
        <end position="436"/>
    </location>
</feature>
<dbReference type="SUPFAM" id="SSF56349">
    <property type="entry name" value="DNA breaking-rejoining enzymes"/>
    <property type="match status" value="1"/>
</dbReference>
<organism evidence="6 7">
    <name type="scientific">Neomesorhizobium albiziae</name>
    <dbReference type="NCBI Taxonomy" id="335020"/>
    <lineage>
        <taxon>Bacteria</taxon>
        <taxon>Pseudomonadati</taxon>
        <taxon>Pseudomonadota</taxon>
        <taxon>Alphaproteobacteria</taxon>
        <taxon>Hyphomicrobiales</taxon>
        <taxon>Phyllobacteriaceae</taxon>
        <taxon>Neomesorhizobium</taxon>
    </lineage>
</organism>
<dbReference type="Pfam" id="PF00589">
    <property type="entry name" value="Phage_integrase"/>
    <property type="match status" value="1"/>
</dbReference>
<dbReference type="EMBL" id="FOSL01000008">
    <property type="protein sequence ID" value="SFK54620.1"/>
    <property type="molecule type" value="Genomic_DNA"/>
</dbReference>
<dbReference type="GO" id="GO:0006310">
    <property type="term" value="P:DNA recombination"/>
    <property type="evidence" value="ECO:0007669"/>
    <property type="project" value="UniProtKB-KW"/>
</dbReference>
<dbReference type="RefSeq" id="WP_149760840.1">
    <property type="nucleotide sequence ID" value="NZ_BSPE01000048.1"/>
</dbReference>
<evidence type="ECO:0000256" key="1">
    <source>
        <dbReference type="ARBA" id="ARBA00022908"/>
    </source>
</evidence>
<reference evidence="6 7" key="1">
    <citation type="submission" date="2016-10" db="EMBL/GenBank/DDBJ databases">
        <authorList>
            <person name="Varghese N."/>
            <person name="Submissions S."/>
        </authorList>
    </citation>
    <scope>NUCLEOTIDE SEQUENCE [LARGE SCALE GENOMIC DNA]</scope>
    <source>
        <strain evidence="6 7">DSM 21822</strain>
    </source>
</reference>
<gene>
    <name evidence="6" type="ORF">SAMN04488498_10811</name>
</gene>
<name>A0A1I4AEK9_9HYPH</name>
<dbReference type="Gene3D" id="1.10.150.130">
    <property type="match status" value="1"/>
</dbReference>
<dbReference type="GO" id="GO:0003677">
    <property type="term" value="F:DNA binding"/>
    <property type="evidence" value="ECO:0007669"/>
    <property type="project" value="UniProtKB-KW"/>
</dbReference>
<dbReference type="InterPro" id="IPR013762">
    <property type="entry name" value="Integrase-like_cat_sf"/>
</dbReference>
<evidence type="ECO:0000313" key="7">
    <source>
        <dbReference type="Proteomes" id="UP000323300"/>
    </source>
</evidence>
<sequence>MSSAKGIRLHFRKKARKADGRARRKAQWFIYDGNQGHPTGFGKGDIALAQIALREYLAKTYPPERRKHSDPDEVLVADAVKQYAIDKIAKLKNGAKRKDAVARHLKILDFFGDKMIGDITGFVVTDFINQSNTLPAARRQLEDLRAALNHYRDEGYIRYAPAIKLPKKAEPKVRWLSRDEAARLIRAAMHMKQSWKGQTSERYTGRHLARFILIGIYTGTRSAAIFNAAIRPTTGRGYVDLNRGVFYRKAHDAVDTRKRQTPVRIADRLLVHMRRWATTEFTLGQHTVRRGKSKNIGRMISQDYIVEWEGKPVQSIKNAFRKACKIAGLGWHVWDEKKGRNVFKTDVTPHILRHTAATWLMQNGASPSDAADYLGMTEPVLRKHYYHQHPDFQAGVAERTTAKPQALTVKSRIVRRRYDGQGPPDGEAAWWTSRDR</sequence>
<dbReference type="PANTHER" id="PTHR30349">
    <property type="entry name" value="PHAGE INTEGRASE-RELATED"/>
    <property type="match status" value="1"/>
</dbReference>
<dbReference type="InterPro" id="IPR011010">
    <property type="entry name" value="DNA_brk_join_enz"/>
</dbReference>
<dbReference type="InterPro" id="IPR050090">
    <property type="entry name" value="Tyrosine_recombinase_XerCD"/>
</dbReference>
<dbReference type="PANTHER" id="PTHR30349:SF88">
    <property type="entry name" value="BLL1584 PROTEIN"/>
    <property type="match status" value="1"/>
</dbReference>
<evidence type="ECO:0000256" key="4">
    <source>
        <dbReference type="SAM" id="MobiDB-lite"/>
    </source>
</evidence>
<keyword evidence="2" id="KW-0238">DNA-binding</keyword>
<accession>A0A1I4AEK9</accession>
<dbReference type="Gene3D" id="1.10.443.10">
    <property type="entry name" value="Intergrase catalytic core"/>
    <property type="match status" value="1"/>
</dbReference>
<dbReference type="GO" id="GO:0015074">
    <property type="term" value="P:DNA integration"/>
    <property type="evidence" value="ECO:0007669"/>
    <property type="project" value="UniProtKB-KW"/>
</dbReference>
<keyword evidence="3" id="KW-0233">DNA recombination</keyword>
<keyword evidence="7" id="KW-1185">Reference proteome</keyword>
<dbReference type="OrthoDB" id="9808346at2"/>